<evidence type="ECO:0000256" key="1">
    <source>
        <dbReference type="SAM" id="Phobius"/>
    </source>
</evidence>
<dbReference type="InterPro" id="IPR046848">
    <property type="entry name" value="E_motif"/>
</dbReference>
<feature type="transmembrane region" description="Helical" evidence="1">
    <location>
        <begin position="103"/>
        <end position="123"/>
    </location>
</feature>
<keyword evidence="1" id="KW-0812">Transmembrane</keyword>
<protein>
    <submittedName>
        <fullName evidence="2">Uncharacterized protein</fullName>
    </submittedName>
</protein>
<proteinExistence type="predicted"/>
<dbReference type="EMBL" id="JAGKQM010000008">
    <property type="protein sequence ID" value="KAH0914179.1"/>
    <property type="molecule type" value="Genomic_DNA"/>
</dbReference>
<keyword evidence="3" id="KW-1185">Reference proteome</keyword>
<gene>
    <name evidence="2" type="ORF">HID58_028625</name>
</gene>
<sequence>MRQGTKNRNHFPQLGSVDDVGTYVMMSDIYKRSVKREEAAEMRMKMKERALKKPPGCSWIPFGFQTHAFVVGDLSHPQLEAFNWVVTDLSNKMRKKKRTRLQLLKNMILTSVLLCSSVVSLHYRLALVSGSGHLLRSSPLLAKRFKSAAVYLFWSLDAVVGCGFIGGARILGLGWLAAAVLWLLKRRRWVAAVGFTDLYGVVVVRSFSAQARVRGVCCREVVYGFLVAARRLFSSQTPGVECIASHRFSIVWFSNIVKRRNNLVSVVAVTLLSQLHIPVPVAYHLIAIGPSLASMARVQWGMTALLRYGCSHPVSPLIVLRLATRKNANLARSPIPATSGDVSGIPASEATRMRRIGGDAKLDL</sequence>
<accession>A0ABQ8CAR7</accession>
<organism evidence="2 3">
    <name type="scientific">Brassica napus</name>
    <name type="common">Rape</name>
    <dbReference type="NCBI Taxonomy" id="3708"/>
    <lineage>
        <taxon>Eukaryota</taxon>
        <taxon>Viridiplantae</taxon>
        <taxon>Streptophyta</taxon>
        <taxon>Embryophyta</taxon>
        <taxon>Tracheophyta</taxon>
        <taxon>Spermatophyta</taxon>
        <taxon>Magnoliopsida</taxon>
        <taxon>eudicotyledons</taxon>
        <taxon>Gunneridae</taxon>
        <taxon>Pentapetalae</taxon>
        <taxon>rosids</taxon>
        <taxon>malvids</taxon>
        <taxon>Brassicales</taxon>
        <taxon>Brassicaceae</taxon>
        <taxon>Brassiceae</taxon>
        <taxon>Brassica</taxon>
    </lineage>
</organism>
<keyword evidence="1" id="KW-1133">Transmembrane helix</keyword>
<evidence type="ECO:0000313" key="3">
    <source>
        <dbReference type="Proteomes" id="UP000824890"/>
    </source>
</evidence>
<comment type="caution">
    <text evidence="2">The sequence shown here is derived from an EMBL/GenBank/DDBJ whole genome shotgun (WGS) entry which is preliminary data.</text>
</comment>
<feature type="transmembrane region" description="Helical" evidence="1">
    <location>
        <begin position="263"/>
        <end position="285"/>
    </location>
</feature>
<feature type="transmembrane region" description="Helical" evidence="1">
    <location>
        <begin position="151"/>
        <end position="184"/>
    </location>
</feature>
<dbReference type="Pfam" id="PF20431">
    <property type="entry name" value="E_motif"/>
    <property type="match status" value="1"/>
</dbReference>
<name>A0ABQ8CAR7_BRANA</name>
<reference evidence="2 3" key="1">
    <citation type="submission" date="2021-05" db="EMBL/GenBank/DDBJ databases">
        <title>Genome Assembly of Synthetic Allotetraploid Brassica napus Reveals Homoeologous Exchanges between Subgenomes.</title>
        <authorList>
            <person name="Davis J.T."/>
        </authorList>
    </citation>
    <scope>NUCLEOTIDE SEQUENCE [LARGE SCALE GENOMIC DNA]</scope>
    <source>
        <strain evidence="3">cv. Da-Ae</strain>
        <tissue evidence="2">Seedling</tissue>
    </source>
</reference>
<keyword evidence="1" id="KW-0472">Membrane</keyword>
<dbReference type="Proteomes" id="UP000824890">
    <property type="component" value="Unassembled WGS sequence"/>
</dbReference>
<evidence type="ECO:0000313" key="2">
    <source>
        <dbReference type="EMBL" id="KAH0914179.1"/>
    </source>
</evidence>